<dbReference type="PANTHER" id="PTHR46580:SF4">
    <property type="entry name" value="ATP_GTP-BINDING PROTEIN"/>
    <property type="match status" value="1"/>
</dbReference>
<feature type="chain" id="PRO_5045858866" evidence="2">
    <location>
        <begin position="29"/>
        <end position="388"/>
    </location>
</feature>
<dbReference type="Proteomes" id="UP001219605">
    <property type="component" value="Chromosome"/>
</dbReference>
<proteinExistence type="predicted"/>
<dbReference type="Pfam" id="PF13517">
    <property type="entry name" value="FG-GAP_3"/>
    <property type="match status" value="3"/>
</dbReference>
<dbReference type="PANTHER" id="PTHR46580">
    <property type="entry name" value="SENSOR KINASE-RELATED"/>
    <property type="match status" value="1"/>
</dbReference>
<evidence type="ECO:0000313" key="4">
    <source>
        <dbReference type="Proteomes" id="UP001219605"/>
    </source>
</evidence>
<keyword evidence="1 2" id="KW-0732">Signal</keyword>
<evidence type="ECO:0000256" key="1">
    <source>
        <dbReference type="ARBA" id="ARBA00022729"/>
    </source>
</evidence>
<sequence>MDRMLSAGLATTIAVAVGVVVPAGTATASGGTFAPAEYLPTGSTATNAVAVADVTGDGRQDIVVGVDAVDGTQTSSVLVFAQRADQGFAPPTRIVAHGGYNSDVRLAVADLDGDGRTDVALSSSAGIDLLYQRNGRLAAPVLVAGSGAADVSIADMNSDGRPDLVVSARHGEVRIHPQSTTRTFATYTSVTGPFIDGAPYSRVFAADLNGDARLDVAQFYGHGTWVRLRRADGSYGPATTYRTPANSNGYHRLSSGAAVGDVTGDGRADLVTSVNGNMPDAAVQVFGQGGTGLAATPTRYPAYEIPAGLAIGDLTGDGRADLVVAHHNWRTVSIHLQQPTGLLGGYTTNTVDAVGAQQDALAIGDVTGDGKPDVVVVSYDKVAVLRQL</sequence>
<keyword evidence="4" id="KW-1185">Reference proteome</keyword>
<accession>A0ABY7ZRX7</accession>
<dbReference type="InterPro" id="IPR028994">
    <property type="entry name" value="Integrin_alpha_N"/>
</dbReference>
<reference evidence="3 4" key="1">
    <citation type="submission" date="2023-02" db="EMBL/GenBank/DDBJ databases">
        <authorList>
            <person name="Mo P."/>
        </authorList>
    </citation>
    <scope>NUCLEOTIDE SEQUENCE [LARGE SCALE GENOMIC DNA]</scope>
    <source>
        <strain evidence="3 4">HUAS 3</strain>
    </source>
</reference>
<organism evidence="3 4">
    <name type="scientific">Micromonospora cathayae</name>
    <dbReference type="NCBI Taxonomy" id="3028804"/>
    <lineage>
        <taxon>Bacteria</taxon>
        <taxon>Bacillati</taxon>
        <taxon>Actinomycetota</taxon>
        <taxon>Actinomycetes</taxon>
        <taxon>Micromonosporales</taxon>
        <taxon>Micromonosporaceae</taxon>
        <taxon>Micromonospora</taxon>
    </lineage>
</organism>
<dbReference type="SUPFAM" id="SSF69318">
    <property type="entry name" value="Integrin alpha N-terminal domain"/>
    <property type="match status" value="2"/>
</dbReference>
<dbReference type="RefSeq" id="WP_275032545.1">
    <property type="nucleotide sequence ID" value="NZ_CP118615.1"/>
</dbReference>
<evidence type="ECO:0000256" key="2">
    <source>
        <dbReference type="SAM" id="SignalP"/>
    </source>
</evidence>
<dbReference type="InterPro" id="IPR013517">
    <property type="entry name" value="FG-GAP"/>
</dbReference>
<dbReference type="EMBL" id="CP118615">
    <property type="protein sequence ID" value="WDZ85791.1"/>
    <property type="molecule type" value="Genomic_DNA"/>
</dbReference>
<protein>
    <submittedName>
        <fullName evidence="3">VCBS repeat-containing protein</fullName>
    </submittedName>
</protein>
<gene>
    <name evidence="3" type="ORF">PVK37_04955</name>
</gene>
<dbReference type="Pfam" id="PF01839">
    <property type="entry name" value="FG-GAP"/>
    <property type="match status" value="1"/>
</dbReference>
<feature type="signal peptide" evidence="2">
    <location>
        <begin position="1"/>
        <end position="28"/>
    </location>
</feature>
<evidence type="ECO:0000313" key="3">
    <source>
        <dbReference type="EMBL" id="WDZ85791.1"/>
    </source>
</evidence>
<dbReference type="Gene3D" id="2.130.10.130">
    <property type="entry name" value="Integrin alpha, N-terminal"/>
    <property type="match status" value="3"/>
</dbReference>
<name>A0ABY7ZRX7_9ACTN</name>